<evidence type="ECO:0000313" key="3">
    <source>
        <dbReference type="Proteomes" id="UP000234881"/>
    </source>
</evidence>
<proteinExistence type="predicted"/>
<accession>A0A2N5XLQ7</accession>
<comment type="caution">
    <text evidence="1">The sequence shown here is derived from an EMBL/GenBank/DDBJ whole genome shotgun (WGS) entry which is preliminary data.</text>
</comment>
<gene>
    <name evidence="2" type="ORF">C0081_01155</name>
    <name evidence="1" type="ORF">C0081_19195</name>
</gene>
<sequence length="70" mass="7526">MNAEVGWKIFANLSVINSVCKDPRCSNQSFAASIHRAAKPVFGAIGFGVISAAVVNEHFFCLPLDLFVKA</sequence>
<dbReference type="AlphaFoldDB" id="A0A2N5XLQ7"/>
<organism evidence="1 3">
    <name type="scientific">Cohaesibacter celericrescens</name>
    <dbReference type="NCBI Taxonomy" id="2067669"/>
    <lineage>
        <taxon>Bacteria</taxon>
        <taxon>Pseudomonadati</taxon>
        <taxon>Pseudomonadota</taxon>
        <taxon>Alphaproteobacteria</taxon>
        <taxon>Hyphomicrobiales</taxon>
        <taxon>Cohaesibacteraceae</taxon>
    </lineage>
</organism>
<dbReference type="EMBL" id="PKUQ01000001">
    <property type="protein sequence ID" value="PLW78878.1"/>
    <property type="molecule type" value="Genomic_DNA"/>
</dbReference>
<keyword evidence="3" id="KW-1185">Reference proteome</keyword>
<evidence type="ECO:0000313" key="1">
    <source>
        <dbReference type="EMBL" id="PLW75471.1"/>
    </source>
</evidence>
<dbReference type="EMBL" id="PKUQ01000050">
    <property type="protein sequence ID" value="PLW75471.1"/>
    <property type="molecule type" value="Genomic_DNA"/>
</dbReference>
<reference evidence="1 3" key="1">
    <citation type="submission" date="2018-01" db="EMBL/GenBank/DDBJ databases">
        <title>The draft genome sequence of Cohaesibacter sp. H1304.</title>
        <authorList>
            <person name="Wang N.-N."/>
            <person name="Du Z.-J."/>
        </authorList>
    </citation>
    <scope>NUCLEOTIDE SEQUENCE [LARGE SCALE GENOMIC DNA]</scope>
    <source>
        <strain evidence="1 3">H1304</strain>
    </source>
</reference>
<protein>
    <submittedName>
        <fullName evidence="1">Uncharacterized protein</fullName>
    </submittedName>
</protein>
<evidence type="ECO:0000313" key="2">
    <source>
        <dbReference type="EMBL" id="PLW78878.1"/>
    </source>
</evidence>
<name>A0A2N5XLQ7_9HYPH</name>
<dbReference type="Proteomes" id="UP000234881">
    <property type="component" value="Unassembled WGS sequence"/>
</dbReference>